<dbReference type="EMBL" id="OZ075126">
    <property type="protein sequence ID" value="CAL4940142.1"/>
    <property type="molecule type" value="Genomic_DNA"/>
</dbReference>
<dbReference type="InterPro" id="IPR017451">
    <property type="entry name" value="F-box-assoc_interact_dom"/>
</dbReference>
<dbReference type="Pfam" id="PF24750">
    <property type="entry name" value="b-prop_At3g26010-like"/>
    <property type="match status" value="1"/>
</dbReference>
<dbReference type="CDD" id="cd22157">
    <property type="entry name" value="F-box_AtFBW1-like"/>
    <property type="match status" value="1"/>
</dbReference>
<accession>A0ABC8YCY5</accession>
<keyword evidence="4" id="KW-1185">Reference proteome</keyword>
<dbReference type="NCBIfam" id="TIGR01640">
    <property type="entry name" value="F_box_assoc_1"/>
    <property type="match status" value="1"/>
</dbReference>
<dbReference type="Pfam" id="PF00646">
    <property type="entry name" value="F-box"/>
    <property type="match status" value="1"/>
</dbReference>
<dbReference type="InterPro" id="IPR036047">
    <property type="entry name" value="F-box-like_dom_sf"/>
</dbReference>
<sequence length="395" mass="45398">MDPSKKSASAAANLTDDLIVEILSRLPAKSICRFKCVSWHWYGLITNPEHRKKIPQTLSGFFYPSCSLNHENDIVIFPDFVDIVEDEEPFSDPSLIFMANYRLIVPKICYNGLIFCFCKKTSPRDERDLVVCNPATEKWVVLPNSGDESIALGYYLVFDPTISPYFYVFQITDADEDYGYIGHVNIYSSKTGTWSRKENGWGDELQIVDRGGVFLNGMLHLLTYDFKILAVDTQGKTWSTIPLLEPMTISCFWKGPEAFIGQSQGRLYYINMRAGGTPKLSVWILEDYASREWKFKYSISISQIFGEKDLMFERDYALIAIHPECNMVFFVCRCEDKLISYDMDCGKVCVICSLKEHLCDRPFLPYLPYVPYLSDPPSAQGWKRNLQREGRELLP</sequence>
<protein>
    <recommendedName>
        <fullName evidence="1">F-box domain-containing protein</fullName>
    </recommendedName>
</protein>
<organism evidence="3 4">
    <name type="scientific">Urochloa decumbens</name>
    <dbReference type="NCBI Taxonomy" id="240449"/>
    <lineage>
        <taxon>Eukaryota</taxon>
        <taxon>Viridiplantae</taxon>
        <taxon>Streptophyta</taxon>
        <taxon>Embryophyta</taxon>
        <taxon>Tracheophyta</taxon>
        <taxon>Spermatophyta</taxon>
        <taxon>Magnoliopsida</taxon>
        <taxon>Liliopsida</taxon>
        <taxon>Poales</taxon>
        <taxon>Poaceae</taxon>
        <taxon>PACMAD clade</taxon>
        <taxon>Panicoideae</taxon>
        <taxon>Panicodae</taxon>
        <taxon>Paniceae</taxon>
        <taxon>Melinidinae</taxon>
        <taxon>Urochloa</taxon>
    </lineage>
</organism>
<proteinExistence type="predicted"/>
<dbReference type="SUPFAM" id="SSF81383">
    <property type="entry name" value="F-box domain"/>
    <property type="match status" value="1"/>
</dbReference>
<reference evidence="3 4" key="2">
    <citation type="submission" date="2024-10" db="EMBL/GenBank/DDBJ databases">
        <authorList>
            <person name="Ryan C."/>
        </authorList>
    </citation>
    <scope>NUCLEOTIDE SEQUENCE [LARGE SCALE GENOMIC DNA]</scope>
</reference>
<dbReference type="InterPro" id="IPR001810">
    <property type="entry name" value="F-box_dom"/>
</dbReference>
<name>A0ABC8YCY5_9POAL</name>
<gene>
    <name evidence="2" type="ORF">URODEC1_LOCUS27235</name>
    <name evidence="3" type="ORF">URODEC1_LOCUS32331</name>
</gene>
<dbReference type="AlphaFoldDB" id="A0ABC8YCY5"/>
<dbReference type="SUPFAM" id="SSF50965">
    <property type="entry name" value="Galactose oxidase, central domain"/>
    <property type="match status" value="1"/>
</dbReference>
<evidence type="ECO:0000313" key="4">
    <source>
        <dbReference type="Proteomes" id="UP001497457"/>
    </source>
</evidence>
<dbReference type="InterPro" id="IPR011043">
    <property type="entry name" value="Gal_Oxase/kelch_b-propeller"/>
</dbReference>
<dbReference type="Proteomes" id="UP001497457">
    <property type="component" value="Chromosome 15b"/>
</dbReference>
<dbReference type="Proteomes" id="UP001497457">
    <property type="component" value="Chromosome 16b"/>
</dbReference>
<reference evidence="4" key="1">
    <citation type="submission" date="2024-06" db="EMBL/GenBank/DDBJ databases">
        <authorList>
            <person name="Ryan C."/>
        </authorList>
    </citation>
    <scope>NUCLEOTIDE SEQUENCE [LARGE SCALE GENOMIC DNA]</scope>
</reference>
<evidence type="ECO:0000259" key="1">
    <source>
        <dbReference type="SMART" id="SM00256"/>
    </source>
</evidence>
<evidence type="ECO:0000313" key="3">
    <source>
        <dbReference type="EMBL" id="CAL4940142.1"/>
    </source>
</evidence>
<dbReference type="PANTHER" id="PTHR35546:SF105">
    <property type="entry name" value="OS05G0139200 PROTEIN"/>
    <property type="match status" value="1"/>
</dbReference>
<evidence type="ECO:0000313" key="2">
    <source>
        <dbReference type="EMBL" id="CAL4931763.1"/>
    </source>
</evidence>
<dbReference type="PANTHER" id="PTHR35546">
    <property type="entry name" value="F-BOX PROTEIN INTERACTION DOMAIN PROTEIN-RELATED"/>
    <property type="match status" value="1"/>
</dbReference>
<feature type="domain" description="F-box" evidence="1">
    <location>
        <begin position="14"/>
        <end position="54"/>
    </location>
</feature>
<dbReference type="InterPro" id="IPR056592">
    <property type="entry name" value="Beta-prop_At3g26010-like"/>
</dbReference>
<dbReference type="InterPro" id="IPR055290">
    <property type="entry name" value="At3g26010-like"/>
</dbReference>
<dbReference type="SMART" id="SM00256">
    <property type="entry name" value="FBOX"/>
    <property type="match status" value="1"/>
</dbReference>
<dbReference type="EMBL" id="OZ075125">
    <property type="protein sequence ID" value="CAL4931763.1"/>
    <property type="molecule type" value="Genomic_DNA"/>
</dbReference>
<dbReference type="Gene3D" id="1.20.1280.50">
    <property type="match status" value="1"/>
</dbReference>